<evidence type="ECO:0000313" key="2">
    <source>
        <dbReference type="Proteomes" id="UP000585272"/>
    </source>
</evidence>
<dbReference type="AlphaFoldDB" id="A0A840IBE5"/>
<keyword evidence="2" id="KW-1185">Reference proteome</keyword>
<protein>
    <submittedName>
        <fullName evidence="1">Uncharacterized protein</fullName>
    </submittedName>
</protein>
<comment type="caution">
    <text evidence="1">The sequence shown here is derived from an EMBL/GenBank/DDBJ whole genome shotgun (WGS) entry which is preliminary data.</text>
</comment>
<sequence>MKGRDALHLRLRLEGPSVADHLLPLSELQRVAERLRGTLRSIAIVLTDYGPSGRGGRVRGFIERSVDLNVIGGARAGSFVLEMATPDASTTDQEGLIPDVDPRLGDEALRAFIDGLDHLSDDTVELPRGYDRGVLKAIDGFRQTFRHGIDRIVFTTSVHGVSQTTTQLDPTRLRMARQLVRRPYRAHATVEGALRMVDDSTLEFRIEQPSTQRVSCYFDEKDRETAWAAGHGRKYVRVSGMGEFFPGESRPRRLHATSIAVVYETPTFDTELFWRRESVAELAAAQGVEAFRRRDADDDWYDDDEADALIAAIEDES</sequence>
<accession>A0A840IBE5</accession>
<reference evidence="1 2" key="1">
    <citation type="submission" date="2020-08" db="EMBL/GenBank/DDBJ databases">
        <title>Genomic Encyclopedia of Archaeal and Bacterial Type Strains, Phase II (KMG-II): from individual species to whole genera.</title>
        <authorList>
            <person name="Goeker M."/>
        </authorList>
    </citation>
    <scope>NUCLEOTIDE SEQUENCE [LARGE SCALE GENOMIC DNA]</scope>
    <source>
        <strain evidence="1 2">DSM 23288</strain>
    </source>
</reference>
<dbReference type="EMBL" id="JACHNU010000001">
    <property type="protein sequence ID" value="MBB4661571.1"/>
    <property type="molecule type" value="Genomic_DNA"/>
</dbReference>
<name>A0A840IBE5_9ACTN</name>
<proteinExistence type="predicted"/>
<dbReference type="RefSeq" id="WP_183339844.1">
    <property type="nucleotide sequence ID" value="NZ_JACHNU010000001.1"/>
</dbReference>
<organism evidence="1 2">
    <name type="scientific">Conexibacter arvalis</name>
    <dbReference type="NCBI Taxonomy" id="912552"/>
    <lineage>
        <taxon>Bacteria</taxon>
        <taxon>Bacillati</taxon>
        <taxon>Actinomycetota</taxon>
        <taxon>Thermoleophilia</taxon>
        <taxon>Solirubrobacterales</taxon>
        <taxon>Conexibacteraceae</taxon>
        <taxon>Conexibacter</taxon>
    </lineage>
</organism>
<dbReference type="Proteomes" id="UP000585272">
    <property type="component" value="Unassembled WGS sequence"/>
</dbReference>
<evidence type="ECO:0000313" key="1">
    <source>
        <dbReference type="EMBL" id="MBB4661571.1"/>
    </source>
</evidence>
<gene>
    <name evidence="1" type="ORF">BDZ31_001144</name>
</gene>